<keyword evidence="11" id="KW-1185">Reference proteome</keyword>
<evidence type="ECO:0000259" key="8">
    <source>
        <dbReference type="PROSITE" id="PS50893"/>
    </source>
</evidence>
<dbReference type="InterPro" id="IPR036640">
    <property type="entry name" value="ABC1_TM_sf"/>
</dbReference>
<feature type="transmembrane region" description="Helical" evidence="7">
    <location>
        <begin position="243"/>
        <end position="266"/>
    </location>
</feature>
<dbReference type="Gene3D" id="3.40.50.300">
    <property type="entry name" value="P-loop containing nucleotide triphosphate hydrolases"/>
    <property type="match status" value="1"/>
</dbReference>
<dbReference type="GO" id="GO:0016887">
    <property type="term" value="F:ATP hydrolysis activity"/>
    <property type="evidence" value="ECO:0007669"/>
    <property type="project" value="InterPro"/>
</dbReference>
<feature type="transmembrane region" description="Helical" evidence="7">
    <location>
        <begin position="21"/>
        <end position="43"/>
    </location>
</feature>
<dbReference type="Gene3D" id="1.20.1560.10">
    <property type="entry name" value="ABC transporter type 1, transmembrane domain"/>
    <property type="match status" value="1"/>
</dbReference>
<dbReference type="SUPFAM" id="SSF52540">
    <property type="entry name" value="P-loop containing nucleoside triphosphate hydrolases"/>
    <property type="match status" value="1"/>
</dbReference>
<dbReference type="SUPFAM" id="SSF90123">
    <property type="entry name" value="ABC transporter transmembrane region"/>
    <property type="match status" value="1"/>
</dbReference>
<accession>A0A840F007</accession>
<dbReference type="PANTHER" id="PTHR43394">
    <property type="entry name" value="ATP-DEPENDENT PERMEASE MDL1, MITOCHONDRIAL"/>
    <property type="match status" value="1"/>
</dbReference>
<dbReference type="InterPro" id="IPR039421">
    <property type="entry name" value="Type_1_exporter"/>
</dbReference>
<gene>
    <name evidence="10" type="ORF">BKA16_002496</name>
</gene>
<reference evidence="10 11" key="1">
    <citation type="submission" date="2020-08" db="EMBL/GenBank/DDBJ databases">
        <title>Sequencing the genomes of 1000 actinobacteria strains.</title>
        <authorList>
            <person name="Klenk H.-P."/>
        </authorList>
    </citation>
    <scope>NUCLEOTIDE SEQUENCE [LARGE SCALE GENOMIC DNA]</scope>
    <source>
        <strain evidence="10 11">DSM 45298</strain>
    </source>
</reference>
<feature type="domain" description="ABC transmembrane type-1" evidence="9">
    <location>
        <begin position="23"/>
        <end position="304"/>
    </location>
</feature>
<evidence type="ECO:0000256" key="1">
    <source>
        <dbReference type="ARBA" id="ARBA00004651"/>
    </source>
</evidence>
<protein>
    <submittedName>
        <fullName evidence="10">ATP-binding cassette subfamily B protein</fullName>
    </submittedName>
</protein>
<evidence type="ECO:0000313" key="11">
    <source>
        <dbReference type="Proteomes" id="UP000551501"/>
    </source>
</evidence>
<dbReference type="Proteomes" id="UP000551501">
    <property type="component" value="Unassembled WGS sequence"/>
</dbReference>
<proteinExistence type="predicted"/>
<sequence>MTLRQAVARFAPMLRGHRRALSVAAVAFVVAAGFDAAGVFVLADVVDAALDAPTLWALAPLALVWIGVTAVSSLTDYGGQVLAARESETIVLALRDRVFAHVQRLSPTAHRRRGIGDLVVRHSEDLEAVEHLVSSGLLSAVVAVVNTVALLAAACWMSPIVTLVALCAVPPIWALSAWYGRRQTEHTRRERDATSDLAEGLQSGFTGHETTLAYNREHAEQAAVHAYGREAMASRIALARVEAGFGAVLGFAQILVALVVAVAGVWQVRRGALSVGELMALTGYLSMLYPKLQEIADVRLSVAATAVSAERICELLDEPPHAPDVHDATDLVVGDGLVEFRGVGMRRGERTVFDGVDLTLHPGRVTALIGPSGIGKSTLAAIATRMETPTSGRVLVDGADVATVTARSVRATVTLLPQTPVVKAGTVADNIAYGCDATTRVDIVAAAVAAGADEFIMALPDGYDTALAADGLELSGGQRQRLSIARALLRDTPILILDEPTAALDDGSVGDLLTPLRTLCADRTTLLITHDARVLALADSVVTLGQSTGSTPIASCRIVPR</sequence>
<dbReference type="InterPro" id="IPR027417">
    <property type="entry name" value="P-loop_NTPase"/>
</dbReference>
<comment type="subcellular location">
    <subcellularLocation>
        <location evidence="1">Cell membrane</location>
        <topology evidence="1">Multi-pass membrane protein</topology>
    </subcellularLocation>
</comment>
<evidence type="ECO:0000256" key="6">
    <source>
        <dbReference type="ARBA" id="ARBA00023136"/>
    </source>
</evidence>
<dbReference type="Pfam" id="PF00005">
    <property type="entry name" value="ABC_tran"/>
    <property type="match status" value="1"/>
</dbReference>
<evidence type="ECO:0000256" key="2">
    <source>
        <dbReference type="ARBA" id="ARBA00022692"/>
    </source>
</evidence>
<dbReference type="InterPro" id="IPR003439">
    <property type="entry name" value="ABC_transporter-like_ATP-bd"/>
</dbReference>
<comment type="caution">
    <text evidence="10">The sequence shown here is derived from an EMBL/GenBank/DDBJ whole genome shotgun (WGS) entry which is preliminary data.</text>
</comment>
<dbReference type="InterPro" id="IPR017871">
    <property type="entry name" value="ABC_transporter-like_CS"/>
</dbReference>
<keyword evidence="2 7" id="KW-0812">Transmembrane</keyword>
<dbReference type="PROSITE" id="PS50929">
    <property type="entry name" value="ABC_TM1F"/>
    <property type="match status" value="1"/>
</dbReference>
<keyword evidence="4 10" id="KW-0067">ATP-binding</keyword>
<evidence type="ECO:0000313" key="10">
    <source>
        <dbReference type="EMBL" id="MBB4135944.1"/>
    </source>
</evidence>
<dbReference type="CDD" id="cd07346">
    <property type="entry name" value="ABC_6TM_exporters"/>
    <property type="match status" value="1"/>
</dbReference>
<dbReference type="GO" id="GO:0005886">
    <property type="term" value="C:plasma membrane"/>
    <property type="evidence" value="ECO:0007669"/>
    <property type="project" value="UniProtKB-SubCell"/>
</dbReference>
<dbReference type="InterPro" id="IPR003593">
    <property type="entry name" value="AAA+_ATPase"/>
</dbReference>
<dbReference type="Pfam" id="PF00664">
    <property type="entry name" value="ABC_membrane"/>
    <property type="match status" value="1"/>
</dbReference>
<dbReference type="PROSITE" id="PS00211">
    <property type="entry name" value="ABC_TRANSPORTER_1"/>
    <property type="match status" value="1"/>
</dbReference>
<dbReference type="PROSITE" id="PS50893">
    <property type="entry name" value="ABC_TRANSPORTER_2"/>
    <property type="match status" value="1"/>
</dbReference>
<feature type="transmembrane region" description="Helical" evidence="7">
    <location>
        <begin position="160"/>
        <end position="179"/>
    </location>
</feature>
<dbReference type="RefSeq" id="WP_183370942.1">
    <property type="nucleotide sequence ID" value="NZ_BAABHL010000040.1"/>
</dbReference>
<name>A0A840F007_9ACTN</name>
<dbReference type="AlphaFoldDB" id="A0A840F007"/>
<feature type="transmembrane region" description="Helical" evidence="7">
    <location>
        <begin position="55"/>
        <end position="75"/>
    </location>
</feature>
<keyword evidence="5 7" id="KW-1133">Transmembrane helix</keyword>
<evidence type="ECO:0000256" key="3">
    <source>
        <dbReference type="ARBA" id="ARBA00022741"/>
    </source>
</evidence>
<dbReference type="InterPro" id="IPR011527">
    <property type="entry name" value="ABC1_TM_dom"/>
</dbReference>
<feature type="domain" description="ABC transporter" evidence="8">
    <location>
        <begin position="338"/>
        <end position="561"/>
    </location>
</feature>
<keyword evidence="3" id="KW-0547">Nucleotide-binding</keyword>
<dbReference type="PANTHER" id="PTHR43394:SF1">
    <property type="entry name" value="ATP-BINDING CASSETTE SUB-FAMILY B MEMBER 10, MITOCHONDRIAL"/>
    <property type="match status" value="1"/>
</dbReference>
<keyword evidence="6 7" id="KW-0472">Membrane</keyword>
<feature type="transmembrane region" description="Helical" evidence="7">
    <location>
        <begin position="132"/>
        <end position="154"/>
    </location>
</feature>
<evidence type="ECO:0000256" key="7">
    <source>
        <dbReference type="SAM" id="Phobius"/>
    </source>
</evidence>
<evidence type="ECO:0000256" key="5">
    <source>
        <dbReference type="ARBA" id="ARBA00022989"/>
    </source>
</evidence>
<evidence type="ECO:0000256" key="4">
    <source>
        <dbReference type="ARBA" id="ARBA00022840"/>
    </source>
</evidence>
<dbReference type="GO" id="GO:0005524">
    <property type="term" value="F:ATP binding"/>
    <property type="evidence" value="ECO:0007669"/>
    <property type="project" value="UniProtKB-KW"/>
</dbReference>
<dbReference type="GO" id="GO:0015421">
    <property type="term" value="F:ABC-type oligopeptide transporter activity"/>
    <property type="evidence" value="ECO:0007669"/>
    <property type="project" value="TreeGrafter"/>
</dbReference>
<dbReference type="SMART" id="SM00382">
    <property type="entry name" value="AAA"/>
    <property type="match status" value="1"/>
</dbReference>
<evidence type="ECO:0000259" key="9">
    <source>
        <dbReference type="PROSITE" id="PS50929"/>
    </source>
</evidence>
<organism evidence="10 11">
    <name type="scientific">Gordonia humi</name>
    <dbReference type="NCBI Taxonomy" id="686429"/>
    <lineage>
        <taxon>Bacteria</taxon>
        <taxon>Bacillati</taxon>
        <taxon>Actinomycetota</taxon>
        <taxon>Actinomycetes</taxon>
        <taxon>Mycobacteriales</taxon>
        <taxon>Gordoniaceae</taxon>
        <taxon>Gordonia</taxon>
    </lineage>
</organism>
<dbReference type="EMBL" id="JACIFP010000001">
    <property type="protein sequence ID" value="MBB4135944.1"/>
    <property type="molecule type" value="Genomic_DNA"/>
</dbReference>